<name>A0A4R4ZW74_9ACTN</name>
<evidence type="ECO:0000313" key="1">
    <source>
        <dbReference type="EMBL" id="TDD63175.1"/>
    </source>
</evidence>
<gene>
    <name evidence="1" type="ORF">E1298_44040</name>
</gene>
<dbReference type="CDD" id="cd00093">
    <property type="entry name" value="HTH_XRE"/>
    <property type="match status" value="1"/>
</dbReference>
<dbReference type="AlphaFoldDB" id="A0A4R4ZW74"/>
<dbReference type="EMBL" id="SMKU01000503">
    <property type="protein sequence ID" value="TDD63175.1"/>
    <property type="molecule type" value="Genomic_DNA"/>
</dbReference>
<dbReference type="RefSeq" id="WP_131903326.1">
    <property type="nucleotide sequence ID" value="NZ_SMKU01000503.1"/>
</dbReference>
<dbReference type="Proteomes" id="UP000294513">
    <property type="component" value="Unassembled WGS sequence"/>
</dbReference>
<sequence length="398" mass="43602">MSADKKVIGRRLREVREEPPYWTRGDLARLLRDAATPEELPYIAHVPSLEGMIKQWENGRYTPSRRYRFLYARVTGRSEAELFGSGASTAAPWRADGLNGAFTPEDEERLVLAARRPSRVDLTVVDSLATILAGHRRTEDAVGSAPLVEPVRTSLAVLEGLVTGARGPIRPKVVNVAAQWAQFFGWLKANVGDLAVGKGWLDRALEWAIETDDANLISEVLSFKGHVAWMAGQPGPMIGLSAAALRGDGLYPGQYAISAAQEARGHAMVGAAYETERLLDRADEEAAAARERLEEAPPWLYYHSPGFFELQRGLAYRYLGRHDRGVNHRAVEALSRGLGTLPAGMRDSEWAGEFVYQLGRAHAQAGELERAVALGEDLAELAEQIDSSRLAGQAAELR</sequence>
<protein>
    <submittedName>
        <fullName evidence="1">XRE family transcriptional regulator</fullName>
    </submittedName>
</protein>
<evidence type="ECO:0000313" key="2">
    <source>
        <dbReference type="Proteomes" id="UP000294513"/>
    </source>
</evidence>
<reference evidence="1 2" key="1">
    <citation type="submission" date="2019-03" db="EMBL/GenBank/DDBJ databases">
        <title>Draft genome sequences of novel Actinobacteria.</title>
        <authorList>
            <person name="Sahin N."/>
            <person name="Ay H."/>
            <person name="Saygin H."/>
        </authorList>
    </citation>
    <scope>NUCLEOTIDE SEQUENCE [LARGE SCALE GENOMIC DNA]</scope>
    <source>
        <strain evidence="1 2">H3C3</strain>
    </source>
</reference>
<keyword evidence="2" id="KW-1185">Reference proteome</keyword>
<dbReference type="InterPro" id="IPR001387">
    <property type="entry name" value="Cro/C1-type_HTH"/>
</dbReference>
<organism evidence="1 2">
    <name type="scientific">Actinomadura rubrisoli</name>
    <dbReference type="NCBI Taxonomy" id="2530368"/>
    <lineage>
        <taxon>Bacteria</taxon>
        <taxon>Bacillati</taxon>
        <taxon>Actinomycetota</taxon>
        <taxon>Actinomycetes</taxon>
        <taxon>Streptosporangiales</taxon>
        <taxon>Thermomonosporaceae</taxon>
        <taxon>Actinomadura</taxon>
    </lineage>
</organism>
<accession>A0A4R4ZW74</accession>
<comment type="caution">
    <text evidence="1">The sequence shown here is derived from an EMBL/GenBank/DDBJ whole genome shotgun (WGS) entry which is preliminary data.</text>
</comment>
<dbReference type="OrthoDB" id="4074704at2"/>
<proteinExistence type="predicted"/>